<sequence>MPKSVKPSVGVQFGKANTTTIKRWLVESEAREFRDWQYPNVKFRANTNRTKASVFLVLHEGGKSLWKKQGHFPAMCLKTFFNGLPQLLAKRAIGEISNSSELLTLEDLLLWYAEHVSTNTTLSKSWRDNCVSMIHKQLLPKVGHQKITEFDFICIDSLLVKAMLSAEYPPHYIRLCVNVLKRAFSAACDLRLLAVNPLAGYRVQFSLKLGPALETALTETDLTELFAALQGASRPANLLFLLMLMFGTRINETRLSRWEHFAGDYWIIPAVNAKTRQEHRLPLTPAAKALLYNFKQWQLNNVGKRSFLFCGEKDVISKRTAQYWSEQIRFKEFTSHALRKLCRTIIADMGVDTMVGERILNHALPVLLRTYVHSTLDKGVLAALEAYHQHLVKRGFVGAT</sequence>
<organism evidence="6 7">
    <name type="scientific">Shewanella mangrovisoli</name>
    <dbReference type="NCBI Taxonomy" id="2864211"/>
    <lineage>
        <taxon>Bacteria</taxon>
        <taxon>Pseudomonadati</taxon>
        <taxon>Pseudomonadota</taxon>
        <taxon>Gammaproteobacteria</taxon>
        <taxon>Alteromonadales</taxon>
        <taxon>Shewanellaceae</taxon>
        <taxon>Shewanella</taxon>
    </lineage>
</organism>
<keyword evidence="4" id="KW-0233">DNA recombination</keyword>
<keyword evidence="7" id="KW-1185">Reference proteome</keyword>
<reference evidence="6 7" key="1">
    <citation type="submission" date="2024-09" db="EMBL/GenBank/DDBJ databases">
        <authorList>
            <person name="Zhang Y."/>
        </authorList>
    </citation>
    <scope>NUCLEOTIDE SEQUENCE [LARGE SCALE GENOMIC DNA]</scope>
    <source>
        <strain evidence="6 7">ZJ318</strain>
    </source>
</reference>
<dbReference type="PANTHER" id="PTHR30629:SF6">
    <property type="entry name" value="PROPHAGE INTEGRASE INTA-RELATED"/>
    <property type="match status" value="1"/>
</dbReference>
<dbReference type="Proteomes" id="UP001576708">
    <property type="component" value="Unassembled WGS sequence"/>
</dbReference>
<dbReference type="InterPro" id="IPR010998">
    <property type="entry name" value="Integrase_recombinase_N"/>
</dbReference>
<protein>
    <submittedName>
        <fullName evidence="6">Tyrosine-type recombinase/integrase</fullName>
    </submittedName>
</protein>
<name>A0ABV4VH21_9GAMM</name>
<evidence type="ECO:0000256" key="3">
    <source>
        <dbReference type="ARBA" id="ARBA00023125"/>
    </source>
</evidence>
<evidence type="ECO:0000313" key="6">
    <source>
        <dbReference type="EMBL" id="MFB2619600.1"/>
    </source>
</evidence>
<accession>A0ABV4VH21</accession>
<keyword evidence="3" id="KW-0238">DNA-binding</keyword>
<keyword evidence="2" id="KW-0229">DNA integration</keyword>
<dbReference type="InterPro" id="IPR050808">
    <property type="entry name" value="Phage_Integrase"/>
</dbReference>
<dbReference type="Gene3D" id="1.10.150.130">
    <property type="match status" value="1"/>
</dbReference>
<dbReference type="InterPro" id="IPR013762">
    <property type="entry name" value="Integrase-like_cat_sf"/>
</dbReference>
<proteinExistence type="inferred from homology"/>
<gene>
    <name evidence="6" type="ORF">ACE02W_07295</name>
</gene>
<evidence type="ECO:0000256" key="2">
    <source>
        <dbReference type="ARBA" id="ARBA00022908"/>
    </source>
</evidence>
<dbReference type="PROSITE" id="PS51898">
    <property type="entry name" value="TYR_RECOMBINASE"/>
    <property type="match status" value="1"/>
</dbReference>
<feature type="domain" description="Tyr recombinase" evidence="5">
    <location>
        <begin position="212"/>
        <end position="386"/>
    </location>
</feature>
<dbReference type="EMBL" id="JBHFGU010000002">
    <property type="protein sequence ID" value="MFB2619600.1"/>
    <property type="molecule type" value="Genomic_DNA"/>
</dbReference>
<evidence type="ECO:0000256" key="1">
    <source>
        <dbReference type="ARBA" id="ARBA00008857"/>
    </source>
</evidence>
<dbReference type="PANTHER" id="PTHR30629">
    <property type="entry name" value="PROPHAGE INTEGRASE"/>
    <property type="match status" value="1"/>
</dbReference>
<dbReference type="RefSeq" id="WP_342201206.1">
    <property type="nucleotide sequence ID" value="NZ_JBCATE010000002.1"/>
</dbReference>
<evidence type="ECO:0000259" key="5">
    <source>
        <dbReference type="PROSITE" id="PS51898"/>
    </source>
</evidence>
<evidence type="ECO:0000256" key="4">
    <source>
        <dbReference type="ARBA" id="ARBA00023172"/>
    </source>
</evidence>
<dbReference type="InterPro" id="IPR002104">
    <property type="entry name" value="Integrase_catalytic"/>
</dbReference>
<dbReference type="SUPFAM" id="SSF56349">
    <property type="entry name" value="DNA breaking-rejoining enzymes"/>
    <property type="match status" value="1"/>
</dbReference>
<comment type="similarity">
    <text evidence="1">Belongs to the 'phage' integrase family.</text>
</comment>
<dbReference type="Pfam" id="PF00589">
    <property type="entry name" value="Phage_integrase"/>
    <property type="match status" value="1"/>
</dbReference>
<dbReference type="InterPro" id="IPR011010">
    <property type="entry name" value="DNA_brk_join_enz"/>
</dbReference>
<comment type="caution">
    <text evidence="6">The sequence shown here is derived from an EMBL/GenBank/DDBJ whole genome shotgun (WGS) entry which is preliminary data.</text>
</comment>
<dbReference type="Gene3D" id="1.10.443.10">
    <property type="entry name" value="Intergrase catalytic core"/>
    <property type="match status" value="1"/>
</dbReference>
<evidence type="ECO:0000313" key="7">
    <source>
        <dbReference type="Proteomes" id="UP001576708"/>
    </source>
</evidence>